<evidence type="ECO:0000256" key="5">
    <source>
        <dbReference type="ARBA" id="ARBA00023315"/>
    </source>
</evidence>
<dbReference type="KEGG" id="nha:Nham_0190"/>
<dbReference type="InterPro" id="IPR038740">
    <property type="entry name" value="BioF2-like_GNAT_dom"/>
</dbReference>
<reference evidence="8 9" key="1">
    <citation type="submission" date="2006-03" db="EMBL/GenBank/DDBJ databases">
        <title>Complete sequence of chromosome of Nitrobacter hamburgensis X14.</title>
        <authorList>
            <consortium name="US DOE Joint Genome Institute"/>
            <person name="Copeland A."/>
            <person name="Lucas S."/>
            <person name="Lapidus A."/>
            <person name="Barry K."/>
            <person name="Detter J.C."/>
            <person name="Glavina del Rio T."/>
            <person name="Hammon N."/>
            <person name="Israni S."/>
            <person name="Dalin E."/>
            <person name="Tice H."/>
            <person name="Pitluck S."/>
            <person name="Chain P."/>
            <person name="Malfatti S."/>
            <person name="Shin M."/>
            <person name="Vergez L."/>
            <person name="Schmutz J."/>
            <person name="Larimer F."/>
            <person name="Land M."/>
            <person name="Hauser L."/>
            <person name="Kyrpides N."/>
            <person name="Ivanova N."/>
            <person name="Ward B."/>
            <person name="Arp D."/>
            <person name="Klotz M."/>
            <person name="Stein L."/>
            <person name="O'Mullan G."/>
            <person name="Starkenburg S."/>
            <person name="Sayavedra L."/>
            <person name="Poret-Peterson A.T."/>
            <person name="Gentry M.E."/>
            <person name="Bruce D."/>
            <person name="Richardson P."/>
        </authorList>
    </citation>
    <scope>NUCLEOTIDE SEQUENCE [LARGE SCALE GENOMIC DNA]</scope>
    <source>
        <strain evidence="9">DSM 10229 / NCIMB 13809 / X14</strain>
    </source>
</reference>
<evidence type="ECO:0000259" key="7">
    <source>
        <dbReference type="Pfam" id="PF13480"/>
    </source>
</evidence>
<dbReference type="OrthoDB" id="7844032at2"/>
<dbReference type="PROSITE" id="PS51191">
    <property type="entry name" value="FEMABX"/>
    <property type="match status" value="1"/>
</dbReference>
<proteinExistence type="inferred from homology"/>
<dbReference type="GO" id="GO:0071555">
    <property type="term" value="P:cell wall organization"/>
    <property type="evidence" value="ECO:0007669"/>
    <property type="project" value="UniProtKB-KW"/>
</dbReference>
<dbReference type="eggNOG" id="COG2348">
    <property type="taxonomic scope" value="Bacteria"/>
</dbReference>
<keyword evidence="2" id="KW-0808">Transferase</keyword>
<dbReference type="GO" id="GO:0016755">
    <property type="term" value="F:aminoacyltransferase activity"/>
    <property type="evidence" value="ECO:0007669"/>
    <property type="project" value="InterPro"/>
</dbReference>
<name>Q1QRQ6_NITHX</name>
<keyword evidence="9" id="KW-1185">Reference proteome</keyword>
<gene>
    <name evidence="8" type="ordered locus">Nham_0190</name>
</gene>
<sequence>MLQQANVPPLGVAAPIDCPTPADRYSVEIDSVASDAWDVIASGFADIHPEQTACYASNHWKGHDSHLLLRHNGEPVAGARVAIVGLPLIGRGLAFLRFGPFWRKQKAEADPEIYRTMIAALVEEYCVTRGHCLTTLSRPHPHYHALECGLLRDLGFVQRRAFSDCERYVVNTALDAETQRRSLAQKWRYNLRQALGNSVDVRLTEDPEEIQAFQALYVSMMERKHFSSTTPVHLTGELISRLPEKLKPKLVIARHAGKLVAGATIGLFGDTAYYMFGATSADALPIKAGYALHWWIFNWLHDHGYEWYDLGGAAHEPGLRQFKKGFVGKAGSVVVMEGEFDRWASSLGRLSADTVFGLRHLKRRIQYGAKFGKLADPSS</sequence>
<keyword evidence="4" id="KW-0573">Peptidoglycan synthesis</keyword>
<dbReference type="InterPro" id="IPR016181">
    <property type="entry name" value="Acyl_CoA_acyltransferase"/>
</dbReference>
<protein>
    <submittedName>
        <fullName evidence="8">Uncharacterized protein involved in methicillin resistance-like protein</fullName>
    </submittedName>
</protein>
<dbReference type="HOGENOM" id="CLU_063238_0_0_5"/>
<evidence type="ECO:0000256" key="4">
    <source>
        <dbReference type="ARBA" id="ARBA00022984"/>
    </source>
</evidence>
<dbReference type="SUPFAM" id="SSF55729">
    <property type="entry name" value="Acyl-CoA N-acyltransferases (Nat)"/>
    <property type="match status" value="1"/>
</dbReference>
<evidence type="ECO:0000256" key="6">
    <source>
        <dbReference type="ARBA" id="ARBA00023316"/>
    </source>
</evidence>
<evidence type="ECO:0000313" key="8">
    <source>
        <dbReference type="EMBL" id="ABE61091.1"/>
    </source>
</evidence>
<feature type="domain" description="BioF2-like acetyltransferase" evidence="7">
    <location>
        <begin position="180"/>
        <end position="315"/>
    </location>
</feature>
<keyword evidence="5" id="KW-0012">Acyltransferase</keyword>
<dbReference type="GO" id="GO:0008360">
    <property type="term" value="P:regulation of cell shape"/>
    <property type="evidence" value="ECO:0007669"/>
    <property type="project" value="UniProtKB-KW"/>
</dbReference>
<keyword evidence="6" id="KW-0961">Cell wall biogenesis/degradation</keyword>
<dbReference type="InterPro" id="IPR050644">
    <property type="entry name" value="PG_Glycine_Bridge_Synth"/>
</dbReference>
<dbReference type="PANTHER" id="PTHR36174">
    <property type="entry name" value="LIPID II:GLYCINE GLYCYLTRANSFERASE"/>
    <property type="match status" value="1"/>
</dbReference>
<dbReference type="PANTHER" id="PTHR36174:SF1">
    <property type="entry name" value="LIPID II:GLYCINE GLYCYLTRANSFERASE"/>
    <property type="match status" value="1"/>
</dbReference>
<evidence type="ECO:0000256" key="3">
    <source>
        <dbReference type="ARBA" id="ARBA00022960"/>
    </source>
</evidence>
<comment type="similarity">
    <text evidence="1">Belongs to the FemABX family.</text>
</comment>
<dbReference type="Gene3D" id="3.40.630.30">
    <property type="match status" value="1"/>
</dbReference>
<evidence type="ECO:0000256" key="1">
    <source>
        <dbReference type="ARBA" id="ARBA00009943"/>
    </source>
</evidence>
<keyword evidence="3" id="KW-0133">Cell shape</keyword>
<dbReference type="AlphaFoldDB" id="Q1QRQ6"/>
<dbReference type="RefSeq" id="WP_011508797.1">
    <property type="nucleotide sequence ID" value="NC_007964.1"/>
</dbReference>
<dbReference type="EMBL" id="CP000319">
    <property type="protein sequence ID" value="ABE61091.1"/>
    <property type="molecule type" value="Genomic_DNA"/>
</dbReference>
<dbReference type="Pfam" id="PF13480">
    <property type="entry name" value="Acetyltransf_6"/>
    <property type="match status" value="1"/>
</dbReference>
<organism evidence="8 9">
    <name type="scientific">Nitrobacter hamburgensis (strain DSM 10229 / NCIMB 13809 / X14)</name>
    <dbReference type="NCBI Taxonomy" id="323097"/>
    <lineage>
        <taxon>Bacteria</taxon>
        <taxon>Pseudomonadati</taxon>
        <taxon>Pseudomonadota</taxon>
        <taxon>Alphaproteobacteria</taxon>
        <taxon>Hyphomicrobiales</taxon>
        <taxon>Nitrobacteraceae</taxon>
        <taxon>Nitrobacter</taxon>
    </lineage>
</organism>
<dbReference type="InterPro" id="IPR003447">
    <property type="entry name" value="FEMABX"/>
</dbReference>
<dbReference type="GO" id="GO:0009252">
    <property type="term" value="P:peptidoglycan biosynthetic process"/>
    <property type="evidence" value="ECO:0007669"/>
    <property type="project" value="UniProtKB-KW"/>
</dbReference>
<evidence type="ECO:0000313" key="9">
    <source>
        <dbReference type="Proteomes" id="UP000001953"/>
    </source>
</evidence>
<evidence type="ECO:0000256" key="2">
    <source>
        <dbReference type="ARBA" id="ARBA00022679"/>
    </source>
</evidence>
<accession>Q1QRQ6</accession>
<dbReference type="Proteomes" id="UP000001953">
    <property type="component" value="Chromosome"/>
</dbReference>